<sequence length="105" mass="11570">MINRLYTVSATLTAVIMATSEREAEIRFGLSFGEIKDQPIDAVADQEIRTEDDLPGHWDVECMPYGPRDNTLTIGEFLDVLPPLVVRDTKTVDMFAATPAAGEKA</sequence>
<evidence type="ECO:0000313" key="1">
    <source>
        <dbReference type="EMBL" id="OBV38113.1"/>
    </source>
</evidence>
<name>A0A1A7C1C2_9BURK</name>
<gene>
    <name evidence="1" type="ORF">ASR47_100566</name>
</gene>
<proteinExistence type="predicted"/>
<dbReference type="OrthoDB" id="8703724at2"/>
<reference evidence="1 2" key="1">
    <citation type="submission" date="2016-04" db="EMBL/GenBank/DDBJ databases">
        <title>Draft genome sequence of Janthinobacterium psychrotolerans sp. nov., isolated from freshwater sediments in Denmark.</title>
        <authorList>
            <person name="Gong X."/>
            <person name="Skrivergaard S."/>
            <person name="Korsgaard B.S."/>
            <person name="Schreiber L."/>
            <person name="Marshall I.P."/>
            <person name="Finster K."/>
            <person name="Schramm A."/>
        </authorList>
    </citation>
    <scope>NUCLEOTIDE SEQUENCE [LARGE SCALE GENOMIC DNA]</scope>
    <source>
        <strain evidence="1 2">S3-2</strain>
    </source>
</reference>
<dbReference type="EMBL" id="LOCQ01000058">
    <property type="protein sequence ID" value="OBV38113.1"/>
    <property type="molecule type" value="Genomic_DNA"/>
</dbReference>
<keyword evidence="2" id="KW-1185">Reference proteome</keyword>
<dbReference type="STRING" id="1747903.ASR47_100566"/>
<dbReference type="RefSeq" id="WP_065308997.1">
    <property type="nucleotide sequence ID" value="NZ_LOCQ01000058.1"/>
</dbReference>
<dbReference type="AlphaFoldDB" id="A0A1A7C1C2"/>
<organism evidence="1 2">
    <name type="scientific">Janthinobacterium psychrotolerans</name>
    <dbReference type="NCBI Taxonomy" id="1747903"/>
    <lineage>
        <taxon>Bacteria</taxon>
        <taxon>Pseudomonadati</taxon>
        <taxon>Pseudomonadota</taxon>
        <taxon>Betaproteobacteria</taxon>
        <taxon>Burkholderiales</taxon>
        <taxon>Oxalobacteraceae</taxon>
        <taxon>Janthinobacterium</taxon>
    </lineage>
</organism>
<dbReference type="Proteomes" id="UP000092713">
    <property type="component" value="Unassembled WGS sequence"/>
</dbReference>
<comment type="caution">
    <text evidence="1">The sequence shown here is derived from an EMBL/GenBank/DDBJ whole genome shotgun (WGS) entry which is preliminary data.</text>
</comment>
<protein>
    <submittedName>
        <fullName evidence="1">Uncharacterized protein</fullName>
    </submittedName>
</protein>
<evidence type="ECO:0000313" key="2">
    <source>
        <dbReference type="Proteomes" id="UP000092713"/>
    </source>
</evidence>
<accession>A0A1A7C1C2</accession>